<sequence length="98" mass="10358">MAKPKLRSTRPSSTKPEASQACSGGKPTVLKSTRDPRNAAIKTIQTISVSWLWSRAHMFLTAGQLQGAPYAAAPACIVGDEALTEQVSKFAASEAPTE</sequence>
<comment type="caution">
    <text evidence="2">The sequence shown here is derived from an EMBL/GenBank/DDBJ whole genome shotgun (WGS) entry which is preliminary data.</text>
</comment>
<gene>
    <name evidence="2" type="ORF">Plil01_000015500</name>
</gene>
<proteinExistence type="predicted"/>
<dbReference type="Proteomes" id="UP001165083">
    <property type="component" value="Unassembled WGS sequence"/>
</dbReference>
<dbReference type="EMBL" id="BSXW01000007">
    <property type="protein sequence ID" value="GMF09238.1"/>
    <property type="molecule type" value="Genomic_DNA"/>
</dbReference>
<protein>
    <submittedName>
        <fullName evidence="2">Unnamed protein product</fullName>
    </submittedName>
</protein>
<reference evidence="2" key="1">
    <citation type="submission" date="2023-04" db="EMBL/GenBank/DDBJ databases">
        <title>Phytophthora lilii NBRC 32176.</title>
        <authorList>
            <person name="Ichikawa N."/>
            <person name="Sato H."/>
            <person name="Tonouchi N."/>
        </authorList>
    </citation>
    <scope>NUCLEOTIDE SEQUENCE</scope>
    <source>
        <strain evidence="2">NBRC 32176</strain>
    </source>
</reference>
<evidence type="ECO:0000313" key="3">
    <source>
        <dbReference type="Proteomes" id="UP001165083"/>
    </source>
</evidence>
<keyword evidence="3" id="KW-1185">Reference proteome</keyword>
<feature type="compositionally biased region" description="Polar residues" evidence="1">
    <location>
        <begin position="9"/>
        <end position="22"/>
    </location>
</feature>
<name>A0A9W6TAE7_9STRA</name>
<organism evidence="2 3">
    <name type="scientific">Phytophthora lilii</name>
    <dbReference type="NCBI Taxonomy" id="2077276"/>
    <lineage>
        <taxon>Eukaryota</taxon>
        <taxon>Sar</taxon>
        <taxon>Stramenopiles</taxon>
        <taxon>Oomycota</taxon>
        <taxon>Peronosporomycetes</taxon>
        <taxon>Peronosporales</taxon>
        <taxon>Peronosporaceae</taxon>
        <taxon>Phytophthora</taxon>
    </lineage>
</organism>
<evidence type="ECO:0000256" key="1">
    <source>
        <dbReference type="SAM" id="MobiDB-lite"/>
    </source>
</evidence>
<feature type="region of interest" description="Disordered" evidence="1">
    <location>
        <begin position="1"/>
        <end position="34"/>
    </location>
</feature>
<dbReference type="AlphaFoldDB" id="A0A9W6TAE7"/>
<evidence type="ECO:0000313" key="2">
    <source>
        <dbReference type="EMBL" id="GMF09238.1"/>
    </source>
</evidence>
<accession>A0A9W6TAE7</accession>